<sequence>MATQPLLKAGLRLSIGSGNNTIVWSDNWIPDTKPQPTTPCGPSFNPNLRICDQFDSTSQGWNLPKLQSLISHDDIPLIQSLRLPRSSRSDGYCWAPTKSGAYTVQSGYALAMEMDSTRAPPL</sequence>
<dbReference type="EMBL" id="HG994362">
    <property type="protein sequence ID" value="CAF2224148.1"/>
    <property type="molecule type" value="Genomic_DNA"/>
</dbReference>
<protein>
    <submittedName>
        <fullName evidence="1">(rape) hypothetical protein</fullName>
    </submittedName>
</protein>
<proteinExistence type="predicted"/>
<reference evidence="1" key="1">
    <citation type="submission" date="2021-01" db="EMBL/GenBank/DDBJ databases">
        <authorList>
            <consortium name="Genoscope - CEA"/>
            <person name="William W."/>
        </authorList>
    </citation>
    <scope>NUCLEOTIDE SEQUENCE</scope>
</reference>
<organism evidence="1">
    <name type="scientific">Brassica napus</name>
    <name type="common">Rape</name>
    <dbReference type="NCBI Taxonomy" id="3708"/>
    <lineage>
        <taxon>Eukaryota</taxon>
        <taxon>Viridiplantae</taxon>
        <taxon>Streptophyta</taxon>
        <taxon>Embryophyta</taxon>
        <taxon>Tracheophyta</taxon>
        <taxon>Spermatophyta</taxon>
        <taxon>Magnoliopsida</taxon>
        <taxon>eudicotyledons</taxon>
        <taxon>Gunneridae</taxon>
        <taxon>Pentapetalae</taxon>
        <taxon>rosids</taxon>
        <taxon>malvids</taxon>
        <taxon>Brassicales</taxon>
        <taxon>Brassicaceae</taxon>
        <taxon>Brassiceae</taxon>
        <taxon>Brassica</taxon>
    </lineage>
</organism>
<accession>A0A816ZNX3</accession>
<dbReference type="Proteomes" id="UP001295469">
    <property type="component" value="Chromosome A08"/>
</dbReference>
<evidence type="ECO:0000313" key="1">
    <source>
        <dbReference type="EMBL" id="CAF2224148.1"/>
    </source>
</evidence>
<name>A0A816ZNX3_BRANA</name>
<dbReference type="AlphaFoldDB" id="A0A816ZNX3"/>
<feature type="non-terminal residue" evidence="1">
    <location>
        <position position="122"/>
    </location>
</feature>
<gene>
    <name evidence="1" type="ORF">DARMORV10_A08P07790.1</name>
</gene>